<dbReference type="Proteomes" id="UP001318301">
    <property type="component" value="Unassembled WGS sequence"/>
</dbReference>
<dbReference type="EMBL" id="SEWW01000012">
    <property type="protein sequence ID" value="NGZ45458.1"/>
    <property type="molecule type" value="Genomic_DNA"/>
</dbReference>
<dbReference type="InterPro" id="IPR019734">
    <property type="entry name" value="TPR_rpt"/>
</dbReference>
<feature type="repeat" description="TPR" evidence="1">
    <location>
        <begin position="32"/>
        <end position="65"/>
    </location>
</feature>
<sequence>MKNLFFYFIILISTNAFSQTTDAWDREYLGEENSYVAKGDALLQNKRFFEAIQMFNKSIEINNKNFWTYFLRGSSKTMLDDNRGALIDLITAEDLLNLDKSSKGKSIANFNLHLGNIYFTRGIVNIKLKNKNEGCLWLSRAGELGDEKSYLAIQKFCK</sequence>
<evidence type="ECO:0000313" key="3">
    <source>
        <dbReference type="EMBL" id="NGZ45458.1"/>
    </source>
</evidence>
<keyword evidence="4" id="KW-1185">Reference proteome</keyword>
<evidence type="ECO:0000313" key="4">
    <source>
        <dbReference type="Proteomes" id="UP001318301"/>
    </source>
</evidence>
<comment type="caution">
    <text evidence="3">The sequence shown here is derived from an EMBL/GenBank/DDBJ whole genome shotgun (WGS) entry which is preliminary data.</text>
</comment>
<evidence type="ECO:0000256" key="2">
    <source>
        <dbReference type="SAM" id="SignalP"/>
    </source>
</evidence>
<organism evidence="3 4">
    <name type="scientific">Aquirufa beregesia</name>
    <dbReference type="NCBI Taxonomy" id="2516556"/>
    <lineage>
        <taxon>Bacteria</taxon>
        <taxon>Pseudomonadati</taxon>
        <taxon>Bacteroidota</taxon>
        <taxon>Cytophagia</taxon>
        <taxon>Cytophagales</taxon>
        <taxon>Flectobacillaceae</taxon>
        <taxon>Aquirufa</taxon>
    </lineage>
</organism>
<evidence type="ECO:0008006" key="5">
    <source>
        <dbReference type="Google" id="ProtNLM"/>
    </source>
</evidence>
<feature type="chain" id="PRO_5047229195" description="Tetratricopeptide repeat protein" evidence="2">
    <location>
        <begin position="19"/>
        <end position="158"/>
    </location>
</feature>
<dbReference type="RefSeq" id="WP_166233061.1">
    <property type="nucleotide sequence ID" value="NZ_CBCSIJ010000037.1"/>
</dbReference>
<protein>
    <recommendedName>
        <fullName evidence="5">Tetratricopeptide repeat protein</fullName>
    </recommendedName>
</protein>
<dbReference type="Gene3D" id="1.25.40.10">
    <property type="entry name" value="Tetratricopeptide repeat domain"/>
    <property type="match status" value="1"/>
</dbReference>
<dbReference type="PROSITE" id="PS50005">
    <property type="entry name" value="TPR"/>
    <property type="match status" value="1"/>
</dbReference>
<keyword evidence="2" id="KW-0732">Signal</keyword>
<proteinExistence type="predicted"/>
<feature type="signal peptide" evidence="2">
    <location>
        <begin position="1"/>
        <end position="18"/>
    </location>
</feature>
<keyword evidence="1" id="KW-0802">TPR repeat</keyword>
<dbReference type="InterPro" id="IPR011990">
    <property type="entry name" value="TPR-like_helical_dom_sf"/>
</dbReference>
<evidence type="ECO:0000256" key="1">
    <source>
        <dbReference type="PROSITE-ProRule" id="PRU00339"/>
    </source>
</evidence>
<name>A0ABX0EZB5_9BACT</name>
<gene>
    <name evidence="3" type="ORF">EWU23_13315</name>
</gene>
<accession>A0ABX0EZB5</accession>
<reference evidence="3 4" key="1">
    <citation type="submission" date="2019-02" db="EMBL/GenBank/DDBJ databases">
        <title>Genome of a new Bacteroidetes strain.</title>
        <authorList>
            <person name="Pitt A."/>
        </authorList>
    </citation>
    <scope>NUCLEOTIDE SEQUENCE [LARGE SCALE GENOMIC DNA]</scope>
    <source>
        <strain evidence="3 4">50C-KIRBA</strain>
    </source>
</reference>
<dbReference type="SUPFAM" id="SSF48452">
    <property type="entry name" value="TPR-like"/>
    <property type="match status" value="1"/>
</dbReference>